<accession>A0A7G8TB79</accession>
<feature type="transmembrane region" description="Helical" evidence="9">
    <location>
        <begin position="14"/>
        <end position="34"/>
    </location>
</feature>
<dbReference type="PIRSF" id="PIRSF006304">
    <property type="entry name" value="GatC"/>
    <property type="match status" value="1"/>
</dbReference>
<feature type="transmembrane region" description="Helical" evidence="9">
    <location>
        <begin position="433"/>
        <end position="449"/>
    </location>
</feature>
<feature type="transmembrane region" description="Helical" evidence="9">
    <location>
        <begin position="46"/>
        <end position="66"/>
    </location>
</feature>
<organism evidence="10 11">
    <name type="scientific">Caproicibacter fermentans</name>
    <dbReference type="NCBI Taxonomy" id="2576756"/>
    <lineage>
        <taxon>Bacteria</taxon>
        <taxon>Bacillati</taxon>
        <taxon>Bacillota</taxon>
        <taxon>Clostridia</taxon>
        <taxon>Eubacteriales</taxon>
        <taxon>Acutalibacteraceae</taxon>
        <taxon>Caproicibacter</taxon>
    </lineage>
</organism>
<feature type="transmembrane region" description="Helical" evidence="9">
    <location>
        <begin position="152"/>
        <end position="172"/>
    </location>
</feature>
<dbReference type="InterPro" id="IPR013853">
    <property type="entry name" value="EIIC-GAT"/>
</dbReference>
<dbReference type="GO" id="GO:0009401">
    <property type="term" value="P:phosphoenolpyruvate-dependent sugar phosphotransferase system"/>
    <property type="evidence" value="ECO:0007669"/>
    <property type="project" value="UniProtKB-KW"/>
</dbReference>
<dbReference type="AlphaFoldDB" id="A0A7G8TB79"/>
<dbReference type="GO" id="GO:0005886">
    <property type="term" value="C:plasma membrane"/>
    <property type="evidence" value="ECO:0007669"/>
    <property type="project" value="UniProtKB-SubCell"/>
</dbReference>
<keyword evidence="3" id="KW-1003">Cell membrane</keyword>
<keyword evidence="8 9" id="KW-0472">Membrane</keyword>
<evidence type="ECO:0000313" key="11">
    <source>
        <dbReference type="Proteomes" id="UP000515909"/>
    </source>
</evidence>
<dbReference type="PANTHER" id="PTHR37324:SF2">
    <property type="entry name" value="PTS SYSTEM GALACTITOL-SPECIFIC EIIC COMPONENT"/>
    <property type="match status" value="1"/>
</dbReference>
<dbReference type="Pfam" id="PF03611">
    <property type="entry name" value="EIIC-GAT"/>
    <property type="match status" value="1"/>
</dbReference>
<evidence type="ECO:0000256" key="8">
    <source>
        <dbReference type="ARBA" id="ARBA00023136"/>
    </source>
</evidence>
<evidence type="ECO:0000256" key="1">
    <source>
        <dbReference type="ARBA" id="ARBA00004651"/>
    </source>
</evidence>
<evidence type="ECO:0000313" key="10">
    <source>
        <dbReference type="EMBL" id="QNK40870.1"/>
    </source>
</evidence>
<keyword evidence="2" id="KW-0813">Transport</keyword>
<evidence type="ECO:0000256" key="2">
    <source>
        <dbReference type="ARBA" id="ARBA00022448"/>
    </source>
</evidence>
<feature type="transmembrane region" description="Helical" evidence="9">
    <location>
        <begin position="224"/>
        <end position="247"/>
    </location>
</feature>
<gene>
    <name evidence="10" type="ORF">HCR03_00630</name>
</gene>
<keyword evidence="4" id="KW-0762">Sugar transport</keyword>
<evidence type="ECO:0000256" key="9">
    <source>
        <dbReference type="SAM" id="Phobius"/>
    </source>
</evidence>
<proteinExistence type="predicted"/>
<evidence type="ECO:0000256" key="5">
    <source>
        <dbReference type="ARBA" id="ARBA00022683"/>
    </source>
</evidence>
<reference evidence="10 11" key="1">
    <citation type="submission" date="2020-08" db="EMBL/GenBank/DDBJ databases">
        <title>The isolate Caproiciproducens sp. 7D4C2 produces n-caproate at mildly acidic conditions from hexoses: genome and rBOX comparison with related strains and chain-elongating bacteria.</title>
        <authorList>
            <person name="Esquivel-Elizondo S."/>
            <person name="Bagci C."/>
            <person name="Temovska M."/>
            <person name="Jeon B.S."/>
            <person name="Bessarab I."/>
            <person name="Williams R.B.H."/>
            <person name="Huson D.H."/>
            <person name="Angenent L.T."/>
        </authorList>
    </citation>
    <scope>NUCLEOTIDE SEQUENCE [LARGE SCALE GENOMIC DNA]</scope>
    <source>
        <strain evidence="10 11">7D4C2</strain>
    </source>
</reference>
<evidence type="ECO:0000256" key="3">
    <source>
        <dbReference type="ARBA" id="ARBA00022475"/>
    </source>
</evidence>
<feature type="transmembrane region" description="Helical" evidence="9">
    <location>
        <begin position="324"/>
        <end position="346"/>
    </location>
</feature>
<name>A0A7G8TB79_9FIRM</name>
<dbReference type="Proteomes" id="UP000515909">
    <property type="component" value="Chromosome"/>
</dbReference>
<keyword evidence="7 9" id="KW-1133">Transmembrane helix</keyword>
<sequence>MFVLDNFFKGMSDVFSTFGAGVFVPVILFVIAIGMGVKGKKAFNSALLCAVGLTGFNLVISSYGNIITPVVNSMVKNSHVNLPALDTGWQSTSVIAYSTSVGLIFIGIAIVIQLVLFFSKWTDIFMASDLWNNYSFMVWGSMLYALTKNMWLALTCMVVQLLYILLFSEVVAKRWSNHYQYPNCCMTAPHHMEAVPFALFMNWFLGKLGFNKIKLNAASIQRRFGLLGEPMFIGLVIGALIGVLGNLSALNQLASWGVITSSAVSTAAVMAVFPKVGGIFASAFTSLTDAYKSKAAKSGQGRVWYLSVNDAAGYGEPNTLVTGILLMPIMLLLAFVLPGNTILPMLDLVALPYMVEVFVCVSHGNIAKSLLSGAIWFSLGLIVASQLAPTFTQVAIAAGFELPQAGVYIMSFGIMCHPLIAGLFYAFLSRNPVIIGGVIILYFVLYYLFRKNKDRVVDWLENYGAIPEVSQT</sequence>
<dbReference type="EMBL" id="CP060286">
    <property type="protein sequence ID" value="QNK40870.1"/>
    <property type="molecule type" value="Genomic_DNA"/>
</dbReference>
<dbReference type="GO" id="GO:0015577">
    <property type="term" value="F:galactitol transmembrane transporter activity"/>
    <property type="evidence" value="ECO:0007669"/>
    <property type="project" value="InterPro"/>
</dbReference>
<feature type="transmembrane region" description="Helical" evidence="9">
    <location>
        <begin position="94"/>
        <end position="118"/>
    </location>
</feature>
<evidence type="ECO:0000256" key="4">
    <source>
        <dbReference type="ARBA" id="ARBA00022597"/>
    </source>
</evidence>
<protein>
    <submittedName>
        <fullName evidence="10">PTS galactitol transporter subunit IIC</fullName>
    </submittedName>
</protein>
<dbReference type="InterPro" id="IPR004703">
    <property type="entry name" value="PTS_sugar-sp_permease"/>
</dbReference>
<dbReference type="PANTHER" id="PTHR37324">
    <property type="entry name" value="PTS SYSTEM GALACTITOL-SPECIFIC EIIC COMPONENT"/>
    <property type="match status" value="1"/>
</dbReference>
<comment type="subcellular location">
    <subcellularLocation>
        <location evidence="1">Cell membrane</location>
        <topology evidence="1">Multi-pass membrane protein</topology>
    </subcellularLocation>
</comment>
<evidence type="ECO:0000256" key="6">
    <source>
        <dbReference type="ARBA" id="ARBA00022692"/>
    </source>
</evidence>
<dbReference type="OrthoDB" id="9787936at2"/>
<feature type="transmembrane region" description="Helical" evidence="9">
    <location>
        <begin position="405"/>
        <end position="427"/>
    </location>
</feature>
<dbReference type="RefSeq" id="WP_066648793.1">
    <property type="nucleotide sequence ID" value="NZ_CP060286.1"/>
</dbReference>
<evidence type="ECO:0000256" key="7">
    <source>
        <dbReference type="ARBA" id="ARBA00022989"/>
    </source>
</evidence>
<keyword evidence="6 9" id="KW-0812">Transmembrane</keyword>
<keyword evidence="5" id="KW-0598">Phosphotransferase system</keyword>
<dbReference type="KEGG" id="cfem:HCR03_00630"/>